<dbReference type="AlphaFoldDB" id="A0A315Y0L7"/>
<gene>
    <name evidence="1" type="ORF">IE37_01289</name>
</gene>
<reference evidence="1 2" key="1">
    <citation type="submission" date="2018-05" db="EMBL/GenBank/DDBJ databases">
        <title>The Hungate 1000. A catalogue of reference genomes from the rumen microbiome.</title>
        <authorList>
            <person name="Kelly W."/>
        </authorList>
    </citation>
    <scope>NUCLEOTIDE SEQUENCE [LARGE SCALE GENOMIC DNA]</scope>
    <source>
        <strain evidence="1 2">SAb67</strain>
    </source>
</reference>
<sequence length="183" mass="21146">MLIKGSRRYNLRHNESITEQLPLGEMINGQGRGIVSQFRYGICHMSFNGCEVIAVHNALVYLKKPRPLKEIAFYMERFRVLLGFFGCNAYRIGKALKHFGVEFRRTKAPDEAKAFIITFWTKKPFLSTIHTVFCVKQWNGILVYNRYNSCTSEELCRNLEEVAGKRRPIAVYEIVESGEGSRL</sequence>
<dbReference type="RefSeq" id="WP_109726108.1">
    <property type="nucleotide sequence ID" value="NZ_QGDI01000004.1"/>
</dbReference>
<comment type="caution">
    <text evidence="1">The sequence shown here is derived from an EMBL/GenBank/DDBJ whole genome shotgun (WGS) entry which is preliminary data.</text>
</comment>
<name>A0A315Y0L7_RUMFL</name>
<accession>A0A315Y0L7</accession>
<protein>
    <submittedName>
        <fullName evidence="1">Uncharacterized protein</fullName>
    </submittedName>
</protein>
<dbReference type="Proteomes" id="UP000245720">
    <property type="component" value="Unassembled WGS sequence"/>
</dbReference>
<organism evidence="1 2">
    <name type="scientific">Ruminococcus flavefaciens</name>
    <dbReference type="NCBI Taxonomy" id="1265"/>
    <lineage>
        <taxon>Bacteria</taxon>
        <taxon>Bacillati</taxon>
        <taxon>Bacillota</taxon>
        <taxon>Clostridia</taxon>
        <taxon>Eubacteriales</taxon>
        <taxon>Oscillospiraceae</taxon>
        <taxon>Ruminococcus</taxon>
    </lineage>
</organism>
<dbReference type="EMBL" id="QGDI01000004">
    <property type="protein sequence ID" value="PWJ13484.1"/>
    <property type="molecule type" value="Genomic_DNA"/>
</dbReference>
<evidence type="ECO:0000313" key="2">
    <source>
        <dbReference type="Proteomes" id="UP000245720"/>
    </source>
</evidence>
<evidence type="ECO:0000313" key="1">
    <source>
        <dbReference type="EMBL" id="PWJ13484.1"/>
    </source>
</evidence>
<dbReference type="OrthoDB" id="2003288at2"/>
<proteinExistence type="predicted"/>